<sequence>MGGSTRGSVWKPEFTSVRSSIYLLKSREEAEPFEWFWIHNKDSQKS</sequence>
<organism evidence="1 2">
    <name type="scientific">Danionella cerebrum</name>
    <dbReference type="NCBI Taxonomy" id="2873325"/>
    <lineage>
        <taxon>Eukaryota</taxon>
        <taxon>Metazoa</taxon>
        <taxon>Chordata</taxon>
        <taxon>Craniata</taxon>
        <taxon>Vertebrata</taxon>
        <taxon>Euteleostomi</taxon>
        <taxon>Actinopterygii</taxon>
        <taxon>Neopterygii</taxon>
        <taxon>Teleostei</taxon>
        <taxon>Ostariophysi</taxon>
        <taxon>Cypriniformes</taxon>
        <taxon>Danionidae</taxon>
        <taxon>Danioninae</taxon>
        <taxon>Danionella</taxon>
    </lineage>
</organism>
<protein>
    <submittedName>
        <fullName evidence="1">Uncharacterized protein</fullName>
    </submittedName>
</protein>
<comment type="caution">
    <text evidence="1">The sequence shown here is derived from an EMBL/GenBank/DDBJ whole genome shotgun (WGS) entry which is preliminary data.</text>
</comment>
<evidence type="ECO:0000313" key="2">
    <source>
        <dbReference type="Proteomes" id="UP000316079"/>
    </source>
</evidence>
<evidence type="ECO:0000313" key="1">
    <source>
        <dbReference type="EMBL" id="TRY84890.1"/>
    </source>
</evidence>
<accession>A0A553Q4N0</accession>
<name>A0A553Q4N0_9TELE</name>
<dbReference type="OrthoDB" id="128536at2759"/>
<reference evidence="1 2" key="1">
    <citation type="journal article" date="2019" name="Sci. Data">
        <title>Hybrid genome assembly and annotation of Danionella translucida.</title>
        <authorList>
            <person name="Kadobianskyi M."/>
            <person name="Schulze L."/>
            <person name="Schuelke M."/>
            <person name="Judkewitz B."/>
        </authorList>
    </citation>
    <scope>NUCLEOTIDE SEQUENCE [LARGE SCALE GENOMIC DNA]</scope>
    <source>
        <strain evidence="1 2">Bolton</strain>
    </source>
</reference>
<dbReference type="Proteomes" id="UP000316079">
    <property type="component" value="Unassembled WGS sequence"/>
</dbReference>
<dbReference type="AlphaFoldDB" id="A0A553Q4N0"/>
<keyword evidence="2" id="KW-1185">Reference proteome</keyword>
<proteinExistence type="predicted"/>
<gene>
    <name evidence="1" type="ORF">DNTS_010863</name>
</gene>
<dbReference type="EMBL" id="SRMA01026350">
    <property type="protein sequence ID" value="TRY84890.1"/>
    <property type="molecule type" value="Genomic_DNA"/>
</dbReference>